<organism evidence="2 3">
    <name type="scientific">Faecalibacter macacae</name>
    <dbReference type="NCBI Taxonomy" id="1859289"/>
    <lineage>
        <taxon>Bacteria</taxon>
        <taxon>Pseudomonadati</taxon>
        <taxon>Bacteroidota</taxon>
        <taxon>Flavobacteriia</taxon>
        <taxon>Flavobacteriales</taxon>
        <taxon>Weeksellaceae</taxon>
        <taxon>Faecalibacter</taxon>
    </lineage>
</organism>
<feature type="transmembrane region" description="Helical" evidence="1">
    <location>
        <begin position="21"/>
        <end position="39"/>
    </location>
</feature>
<evidence type="ECO:0000313" key="3">
    <source>
        <dbReference type="Proteomes" id="UP000275348"/>
    </source>
</evidence>
<name>A0A3L9M1W4_9FLAO</name>
<keyword evidence="1" id="KW-0472">Membrane</keyword>
<keyword evidence="3" id="KW-1185">Reference proteome</keyword>
<dbReference type="AlphaFoldDB" id="A0A3L9M1W4"/>
<reference evidence="2 3" key="1">
    <citation type="submission" date="2018-10" db="EMBL/GenBank/DDBJ databases">
        <authorList>
            <person name="Chen X."/>
        </authorList>
    </citation>
    <scope>NUCLEOTIDE SEQUENCE [LARGE SCALE GENOMIC DNA]</scope>
    <source>
        <strain evidence="2 3">YIM 102668</strain>
    </source>
</reference>
<dbReference type="OrthoDB" id="1351456at2"/>
<keyword evidence="1" id="KW-0812">Transmembrane</keyword>
<evidence type="ECO:0000256" key="1">
    <source>
        <dbReference type="SAM" id="Phobius"/>
    </source>
</evidence>
<dbReference type="RefSeq" id="WP_121935701.1">
    <property type="nucleotide sequence ID" value="NZ_RDOJ01000026.1"/>
</dbReference>
<accession>A0A3L9M1W4</accession>
<sequence length="203" mass="23909">MDKYSFDRFIKQKNQNRGKKILKLVATFFILSAISYVFIEFKVFKDNNTAFYIFMVILATAAAYFNGYFKAPKEELEGHFDGKISFTKESISIGEDNYSIQDIQSITIHNNDYVGKKLYEQHEFETKGKSQGVDNQLILDLGNRKFIEAEFKQYTLGEFEKMKRILISYHKANKLSFDDLVYIMKLEYDIDKNELKKQIDKRS</sequence>
<proteinExistence type="predicted"/>
<feature type="transmembrane region" description="Helical" evidence="1">
    <location>
        <begin position="51"/>
        <end position="69"/>
    </location>
</feature>
<evidence type="ECO:0000313" key="2">
    <source>
        <dbReference type="EMBL" id="RLZ06503.1"/>
    </source>
</evidence>
<dbReference type="Proteomes" id="UP000275348">
    <property type="component" value="Unassembled WGS sequence"/>
</dbReference>
<gene>
    <name evidence="2" type="ORF">EAH69_13280</name>
</gene>
<comment type="caution">
    <text evidence="2">The sequence shown here is derived from an EMBL/GenBank/DDBJ whole genome shotgun (WGS) entry which is preliminary data.</text>
</comment>
<protein>
    <submittedName>
        <fullName evidence="2">Uncharacterized protein</fullName>
    </submittedName>
</protein>
<keyword evidence="1" id="KW-1133">Transmembrane helix</keyword>
<dbReference type="EMBL" id="RDOJ01000026">
    <property type="protein sequence ID" value="RLZ06503.1"/>
    <property type="molecule type" value="Genomic_DNA"/>
</dbReference>